<comment type="caution">
    <text evidence="1">The sequence shown here is derived from an EMBL/GenBank/DDBJ whole genome shotgun (WGS) entry which is preliminary data.</text>
</comment>
<organism evidence="1 2">
    <name type="scientific">Butyricicoccus pullicaecorum</name>
    <dbReference type="NCBI Taxonomy" id="501571"/>
    <lineage>
        <taxon>Bacteria</taxon>
        <taxon>Bacillati</taxon>
        <taxon>Bacillota</taxon>
        <taxon>Clostridia</taxon>
        <taxon>Eubacteriales</taxon>
        <taxon>Butyricicoccaceae</taxon>
        <taxon>Butyricicoccus</taxon>
    </lineage>
</organism>
<gene>
    <name evidence="1" type="ORF">B5F17_12010</name>
</gene>
<dbReference type="InterPro" id="IPR017695">
    <property type="entry name" value="Se-dep_Mo_hydrolase_YqeB"/>
</dbReference>
<dbReference type="AlphaFoldDB" id="A0A1Y4L4M4"/>
<dbReference type="RefSeq" id="WP_087374167.1">
    <property type="nucleotide sequence ID" value="NZ_NFKK01000018.1"/>
</dbReference>
<reference evidence="2" key="1">
    <citation type="submission" date="2017-04" db="EMBL/GenBank/DDBJ databases">
        <title>Function of individual gut microbiota members based on whole genome sequencing of pure cultures obtained from chicken caecum.</title>
        <authorList>
            <person name="Medvecky M."/>
            <person name="Cejkova D."/>
            <person name="Polansky O."/>
            <person name="Karasova D."/>
            <person name="Kubasova T."/>
            <person name="Cizek A."/>
            <person name="Rychlik I."/>
        </authorList>
    </citation>
    <scope>NUCLEOTIDE SEQUENCE [LARGE SCALE GENOMIC DNA]</scope>
    <source>
        <strain evidence="2">An180</strain>
    </source>
</reference>
<dbReference type="NCBIfam" id="TIGR03309">
    <property type="entry name" value="matur_yqeB"/>
    <property type="match status" value="1"/>
</dbReference>
<evidence type="ECO:0000313" key="2">
    <source>
        <dbReference type="Proteomes" id="UP000195897"/>
    </source>
</evidence>
<proteinExistence type="predicted"/>
<evidence type="ECO:0000313" key="1">
    <source>
        <dbReference type="EMBL" id="OUP51704.1"/>
    </source>
</evidence>
<protein>
    <submittedName>
        <fullName evidence="1">Molybdenum hydroxylase</fullName>
    </submittedName>
</protein>
<dbReference type="EMBL" id="NFKK01000018">
    <property type="protein sequence ID" value="OUP51704.1"/>
    <property type="molecule type" value="Genomic_DNA"/>
</dbReference>
<name>A0A1Y4L4M4_9FIRM</name>
<dbReference type="Proteomes" id="UP000195897">
    <property type="component" value="Unassembled WGS sequence"/>
</dbReference>
<sequence>MTNCVIVRGAGDLATGTIVRLVNSGFRVLLTECAQPSAIRRRAALSEAVYDGVTTVEGVTCRKIDSLDQMEHVWQNGEVPLIVDETGESIRKLNPTVVVDAILAKRNLGTTRDMACITVALGPGFTAGEDVDSVIETMRGHSLGRILYTGAAIPNTGVPGLIGGYAKERVIHAPADGALTLVTDAQGQTVDIGSVVHKDDVIAMVGETPVYATLDGVLRGLIRPGYAVTKGLKIADIDPRMEQKDNCDTISDKARNIAGGVLEAILHLSMQKGVRCLDLF</sequence>
<accession>A0A1Y4L4M4</accession>